<protein>
    <recommendedName>
        <fullName evidence="5">DNA-directed RNA polymerase</fullName>
    </recommendedName>
</protein>
<organism evidence="3 4">
    <name type="scientific">Pisum sativum</name>
    <name type="common">Garden pea</name>
    <name type="synonym">Lathyrus oleraceus</name>
    <dbReference type="NCBI Taxonomy" id="3888"/>
    <lineage>
        <taxon>Eukaryota</taxon>
        <taxon>Viridiplantae</taxon>
        <taxon>Streptophyta</taxon>
        <taxon>Embryophyta</taxon>
        <taxon>Tracheophyta</taxon>
        <taxon>Spermatophyta</taxon>
        <taxon>Magnoliopsida</taxon>
        <taxon>eudicotyledons</taxon>
        <taxon>Gunneridae</taxon>
        <taxon>Pentapetalae</taxon>
        <taxon>rosids</taxon>
        <taxon>fabids</taxon>
        <taxon>Fabales</taxon>
        <taxon>Fabaceae</taxon>
        <taxon>Papilionoideae</taxon>
        <taxon>50 kb inversion clade</taxon>
        <taxon>NPAAA clade</taxon>
        <taxon>Hologalegina</taxon>
        <taxon>IRL clade</taxon>
        <taxon>Fabeae</taxon>
        <taxon>Lathyrus</taxon>
    </lineage>
</organism>
<sequence>MESEDNFSDTVIKTRSALTDMTNRPLKRQLSSISGDVGVENLLKKKCLNINRDDKGKNLCVELPLSGNNSSQEPSLPSAGTDDSNDSFVGFSQKSQGGSLNYDFLDRAFERDDDRENCALDNLGLPKCAGIAVEPSTVSGSKFPGLERCSGLKSHAGENSDAHVGGDASVELLKNCTCSFCSKAAYIWSDLHYQDVKGRLTALRKSQKEARLVVQKVSGINDTRTIINEQQGATDPSDLESTLMHQWKSLFVYMENILGHESRQLESSFEKLKDLRENCKNDLESTTNSSSGNH</sequence>
<reference evidence="3 4" key="1">
    <citation type="journal article" date="2022" name="Nat. Genet.">
        <title>Improved pea reference genome and pan-genome highlight genomic features and evolutionary characteristics.</title>
        <authorList>
            <person name="Yang T."/>
            <person name="Liu R."/>
            <person name="Luo Y."/>
            <person name="Hu S."/>
            <person name="Wang D."/>
            <person name="Wang C."/>
            <person name="Pandey M.K."/>
            <person name="Ge S."/>
            <person name="Xu Q."/>
            <person name="Li N."/>
            <person name="Li G."/>
            <person name="Huang Y."/>
            <person name="Saxena R.K."/>
            <person name="Ji Y."/>
            <person name="Li M."/>
            <person name="Yan X."/>
            <person name="He Y."/>
            <person name="Liu Y."/>
            <person name="Wang X."/>
            <person name="Xiang C."/>
            <person name="Varshney R.K."/>
            <person name="Ding H."/>
            <person name="Gao S."/>
            <person name="Zong X."/>
        </authorList>
    </citation>
    <scope>NUCLEOTIDE SEQUENCE [LARGE SCALE GENOMIC DNA]</scope>
    <source>
        <strain evidence="3 4">cv. Zhongwan 6</strain>
    </source>
</reference>
<evidence type="ECO:0008006" key="5">
    <source>
        <dbReference type="Google" id="ProtNLM"/>
    </source>
</evidence>
<feature type="compositionally biased region" description="Polar residues" evidence="2">
    <location>
        <begin position="66"/>
        <end position="75"/>
    </location>
</feature>
<evidence type="ECO:0000313" key="4">
    <source>
        <dbReference type="Proteomes" id="UP001058974"/>
    </source>
</evidence>
<dbReference type="OrthoDB" id="1907176at2759"/>
<dbReference type="Gramene" id="Psat07G0143300-T1">
    <property type="protein sequence ID" value="KAI5384416.1"/>
    <property type="gene ID" value="KIW84_071433"/>
</dbReference>
<feature type="region of interest" description="Disordered" evidence="2">
    <location>
        <begin position="64"/>
        <end position="94"/>
    </location>
</feature>
<evidence type="ECO:0000256" key="1">
    <source>
        <dbReference type="SAM" id="Coils"/>
    </source>
</evidence>
<keyword evidence="4" id="KW-1185">Reference proteome</keyword>
<name>A0A9D4VJ10_PEA</name>
<dbReference type="Proteomes" id="UP001058974">
    <property type="component" value="Chromosome 7"/>
</dbReference>
<dbReference type="Gramene" id="PSAT_LOCUS32668_t1">
    <property type="protein sequence ID" value="CAL5214448.1"/>
    <property type="gene ID" value="PSAT_LOCUS32668"/>
</dbReference>
<evidence type="ECO:0000256" key="2">
    <source>
        <dbReference type="SAM" id="MobiDB-lite"/>
    </source>
</evidence>
<dbReference type="PANTHER" id="PTHR33924:SF1">
    <property type="entry name" value="DNA-DIRECTED RNA POLYMERASE SUBUNIT BETA"/>
    <property type="match status" value="1"/>
</dbReference>
<proteinExistence type="predicted"/>
<evidence type="ECO:0000313" key="3">
    <source>
        <dbReference type="EMBL" id="KAI5384416.1"/>
    </source>
</evidence>
<dbReference type="EMBL" id="JAMSHJ010000007">
    <property type="protein sequence ID" value="KAI5384416.1"/>
    <property type="molecule type" value="Genomic_DNA"/>
</dbReference>
<feature type="coiled-coil region" evidence="1">
    <location>
        <begin position="262"/>
        <end position="289"/>
    </location>
</feature>
<keyword evidence="1" id="KW-0175">Coiled coil</keyword>
<dbReference type="PANTHER" id="PTHR33924">
    <property type="entry name" value="CATION-TRANSPORTING ATPASE"/>
    <property type="match status" value="1"/>
</dbReference>
<dbReference type="Gramene" id="Psat7g054080.1">
    <property type="protein sequence ID" value="Psat7g054080.1.cds"/>
    <property type="gene ID" value="Psat7g054080"/>
</dbReference>
<gene>
    <name evidence="3" type="ORF">KIW84_071433</name>
</gene>
<comment type="caution">
    <text evidence="3">The sequence shown here is derived from an EMBL/GenBank/DDBJ whole genome shotgun (WGS) entry which is preliminary data.</text>
</comment>
<accession>A0A9D4VJ10</accession>
<dbReference type="AlphaFoldDB" id="A0A9D4VJ10"/>